<dbReference type="InterPro" id="IPR007278">
    <property type="entry name" value="DUF397"/>
</dbReference>
<reference evidence="2" key="1">
    <citation type="submission" date="2022-10" db="EMBL/GenBank/DDBJ databases">
        <title>The complete genomes of actinobacterial strains from the NBC collection.</title>
        <authorList>
            <person name="Joergensen T.S."/>
            <person name="Alvarez Arevalo M."/>
            <person name="Sterndorff E.B."/>
            <person name="Faurdal D."/>
            <person name="Vuksanovic O."/>
            <person name="Mourched A.-S."/>
            <person name="Charusanti P."/>
            <person name="Shaw S."/>
            <person name="Blin K."/>
            <person name="Weber T."/>
        </authorList>
    </citation>
    <scope>NUCLEOTIDE SEQUENCE</scope>
    <source>
        <strain evidence="2">NBC_00222</strain>
    </source>
</reference>
<keyword evidence="3" id="KW-1185">Reference proteome</keyword>
<dbReference type="EMBL" id="CP108110">
    <property type="protein sequence ID" value="WUQ86050.1"/>
    <property type="molecule type" value="Genomic_DNA"/>
</dbReference>
<dbReference type="Pfam" id="PF04149">
    <property type="entry name" value="DUF397"/>
    <property type="match status" value="1"/>
</dbReference>
<accession>A0ABZ1U4E0</accession>
<evidence type="ECO:0000259" key="1">
    <source>
        <dbReference type="Pfam" id="PF04149"/>
    </source>
</evidence>
<feature type="domain" description="DUF397" evidence="1">
    <location>
        <begin position="6"/>
        <end position="55"/>
    </location>
</feature>
<dbReference type="Proteomes" id="UP001432222">
    <property type="component" value="Chromosome"/>
</dbReference>
<protein>
    <submittedName>
        <fullName evidence="2">DUF397 domain-containing protein</fullName>
    </submittedName>
</protein>
<organism evidence="2 3">
    <name type="scientific">Kitasatospora purpeofusca</name>
    <dbReference type="NCBI Taxonomy" id="67352"/>
    <lineage>
        <taxon>Bacteria</taxon>
        <taxon>Bacillati</taxon>
        <taxon>Actinomycetota</taxon>
        <taxon>Actinomycetes</taxon>
        <taxon>Kitasatosporales</taxon>
        <taxon>Streptomycetaceae</taxon>
        <taxon>Kitasatospora</taxon>
    </lineage>
</organism>
<name>A0ABZ1U4E0_9ACTN</name>
<dbReference type="RefSeq" id="WP_328956705.1">
    <property type="nucleotide sequence ID" value="NZ_CP108110.1"/>
</dbReference>
<evidence type="ECO:0000313" key="3">
    <source>
        <dbReference type="Proteomes" id="UP001432222"/>
    </source>
</evidence>
<evidence type="ECO:0000313" key="2">
    <source>
        <dbReference type="EMBL" id="WUQ86050.1"/>
    </source>
</evidence>
<proteinExistence type="predicted"/>
<sequence length="61" mass="6730">MEELIWQRPSLCGDGNNCPEVAITGDTVHLRSSLLPSSTTQLTLAEWRDLVTGVRNGEFDV</sequence>
<gene>
    <name evidence="2" type="ORF">OHA16_25645</name>
</gene>